<dbReference type="RefSeq" id="WP_053928185.1">
    <property type="nucleotide sequence ID" value="NZ_LGKG01000207.1"/>
</dbReference>
<dbReference type="Pfam" id="PF08545">
    <property type="entry name" value="ACP_syn_III"/>
    <property type="match status" value="1"/>
</dbReference>
<organism evidence="3 4">
    <name type="scientific">Streptomyces chattanoogensis</name>
    <dbReference type="NCBI Taxonomy" id="66876"/>
    <lineage>
        <taxon>Bacteria</taxon>
        <taxon>Bacillati</taxon>
        <taxon>Actinomycetota</taxon>
        <taxon>Actinomycetes</taxon>
        <taxon>Kitasatosporales</taxon>
        <taxon>Streptomycetaceae</taxon>
        <taxon>Streptomyces</taxon>
    </lineage>
</organism>
<name>A0A0N0GUM0_9ACTN</name>
<dbReference type="EMBL" id="LGKG01000207">
    <property type="protein sequence ID" value="KPC58432.1"/>
    <property type="molecule type" value="Genomic_DNA"/>
</dbReference>
<dbReference type="AlphaFoldDB" id="A0A0N0GUM0"/>
<gene>
    <name evidence="3" type="ORF">ADL29_38980</name>
</gene>
<evidence type="ECO:0000256" key="1">
    <source>
        <dbReference type="ARBA" id="ARBA00022490"/>
    </source>
</evidence>
<evidence type="ECO:0000259" key="2">
    <source>
        <dbReference type="Pfam" id="PF08545"/>
    </source>
</evidence>
<evidence type="ECO:0000313" key="4">
    <source>
        <dbReference type="Proteomes" id="UP000037982"/>
    </source>
</evidence>
<evidence type="ECO:0000313" key="3">
    <source>
        <dbReference type="EMBL" id="KPC58432.1"/>
    </source>
</evidence>
<proteinExistence type="predicted"/>
<dbReference type="Proteomes" id="UP000037982">
    <property type="component" value="Unassembled WGS sequence"/>
</dbReference>
<comment type="caution">
    <text evidence="3">The sequence shown here is derived from an EMBL/GenBank/DDBJ whole genome shotgun (WGS) entry which is preliminary data.</text>
</comment>
<dbReference type="InterPro" id="IPR016039">
    <property type="entry name" value="Thiolase-like"/>
</dbReference>
<dbReference type="SUPFAM" id="SSF53901">
    <property type="entry name" value="Thiolase-like"/>
    <property type="match status" value="1"/>
</dbReference>
<dbReference type="Gene3D" id="3.40.47.10">
    <property type="match status" value="2"/>
</dbReference>
<dbReference type="GO" id="GO:0006633">
    <property type="term" value="P:fatty acid biosynthetic process"/>
    <property type="evidence" value="ECO:0007669"/>
    <property type="project" value="InterPro"/>
</dbReference>
<dbReference type="GO" id="GO:0004315">
    <property type="term" value="F:3-oxoacyl-[acyl-carrier-protein] synthase activity"/>
    <property type="evidence" value="ECO:0007669"/>
    <property type="project" value="InterPro"/>
</dbReference>
<sequence>MTPAYLTAPGYLLGEIEQDHHEIPGFAARAREYGMQPDARLWGWGKVHRTEKPLEELVIETGKTVIAAGGRDTGTGKPVVGPADVDFLVLCSTQFPGDAHTHGRFMETVMSGLGLDCGFLGLTLNRCTNLVTGLGVAEAFVRAGTYRTVLVITADRCATESARMENFALFSDGAAGCLVTAQPGDYEILGSAGAQDNRALDWHNDISADLSRQVNDSLLTRHGLTPGDLAGVLHTNLYLPIVVMKERLAGFTLGQLDTANTARTGHCFAADPLINLADRRTEPGGYYLLAASVPGSRAAMLLHQPTTATS</sequence>
<dbReference type="PATRIC" id="fig|66876.3.peg.8557"/>
<feature type="domain" description="Beta-ketoacyl-[acyl-carrier-protein] synthase III N-terminal" evidence="2">
    <location>
        <begin position="125"/>
        <end position="192"/>
    </location>
</feature>
<accession>A0A0N0GUM0</accession>
<keyword evidence="1" id="KW-0963">Cytoplasm</keyword>
<dbReference type="InterPro" id="IPR013751">
    <property type="entry name" value="ACP_syn_III_N"/>
</dbReference>
<reference evidence="4" key="1">
    <citation type="submission" date="2015-07" db="EMBL/GenBank/DDBJ databases">
        <authorList>
            <person name="Ju K.-S."/>
            <person name="Doroghazi J.R."/>
            <person name="Metcalf W.W."/>
        </authorList>
    </citation>
    <scope>NUCLEOTIDE SEQUENCE [LARGE SCALE GENOMIC DNA]</scope>
    <source>
        <strain evidence="4">NRRL ISP-5002</strain>
    </source>
</reference>
<protein>
    <submittedName>
        <fullName evidence="3">3-oxoacyl-ACP synthase</fullName>
    </submittedName>
</protein>
<keyword evidence="4" id="KW-1185">Reference proteome</keyword>